<evidence type="ECO:0000256" key="9">
    <source>
        <dbReference type="ARBA" id="ARBA00023010"/>
    </source>
</evidence>
<keyword evidence="5 11" id="KW-1003">Cell membrane</keyword>
<dbReference type="Pfam" id="PF03840">
    <property type="entry name" value="SecG"/>
    <property type="match status" value="1"/>
</dbReference>
<comment type="function">
    <text evidence="11">Involved in protein export. Participates in an early event of protein translocation.</text>
</comment>
<evidence type="ECO:0000256" key="3">
    <source>
        <dbReference type="ARBA" id="ARBA00017876"/>
    </source>
</evidence>
<reference evidence="14" key="1">
    <citation type="journal article" date="2019" name="Int. J. Syst. Evol. Microbiol.">
        <title>The Global Catalogue of Microorganisms (GCM) 10K type strain sequencing project: providing services to taxonomists for standard genome sequencing and annotation.</title>
        <authorList>
            <consortium name="The Broad Institute Genomics Platform"/>
            <consortium name="The Broad Institute Genome Sequencing Center for Infectious Disease"/>
            <person name="Wu L."/>
            <person name="Ma J."/>
        </authorList>
    </citation>
    <scope>NUCLEOTIDE SEQUENCE [LARGE SCALE GENOMIC DNA]</scope>
    <source>
        <strain evidence="14">CCUG 61707</strain>
    </source>
</reference>
<evidence type="ECO:0000256" key="12">
    <source>
        <dbReference type="SAM" id="MobiDB-lite"/>
    </source>
</evidence>
<organism evidence="13 14">
    <name type="scientific">Seminibacterium arietis</name>
    <dbReference type="NCBI Taxonomy" id="1173502"/>
    <lineage>
        <taxon>Bacteria</taxon>
        <taxon>Pseudomonadati</taxon>
        <taxon>Pseudomonadota</taxon>
        <taxon>Gammaproteobacteria</taxon>
        <taxon>Pasteurellales</taxon>
        <taxon>Pasteurellaceae</taxon>
        <taxon>Seminibacterium</taxon>
    </lineage>
</organism>
<comment type="caution">
    <text evidence="13">The sequence shown here is derived from an EMBL/GenBank/DDBJ whole genome shotgun (WGS) entry which is preliminary data.</text>
</comment>
<keyword evidence="9 11" id="KW-0811">Translocation</keyword>
<gene>
    <name evidence="13" type="primary">secG</name>
    <name evidence="13" type="ORF">ACFQ02_05385</name>
</gene>
<accession>A0ABW3I8L5</accession>
<keyword evidence="7 11" id="KW-0653">Protein transport</keyword>
<dbReference type="PANTHER" id="PTHR34182:SF1">
    <property type="entry name" value="PROTEIN-EXPORT MEMBRANE PROTEIN SECG"/>
    <property type="match status" value="1"/>
</dbReference>
<evidence type="ECO:0000256" key="6">
    <source>
        <dbReference type="ARBA" id="ARBA00022692"/>
    </source>
</evidence>
<dbReference type="RefSeq" id="WP_380820261.1">
    <property type="nucleotide sequence ID" value="NZ_JBHTJN010000010.1"/>
</dbReference>
<dbReference type="PRINTS" id="PR01651">
    <property type="entry name" value="SECGEXPORT"/>
</dbReference>
<keyword evidence="10 11" id="KW-0472">Membrane</keyword>
<evidence type="ECO:0000256" key="8">
    <source>
        <dbReference type="ARBA" id="ARBA00022989"/>
    </source>
</evidence>
<keyword evidence="6 11" id="KW-0812">Transmembrane</keyword>
<dbReference type="PANTHER" id="PTHR34182">
    <property type="entry name" value="PROTEIN-EXPORT MEMBRANE PROTEIN SECG"/>
    <property type="match status" value="1"/>
</dbReference>
<comment type="subcellular location">
    <subcellularLocation>
        <location evidence="1 11">Cell membrane</location>
        <topology evidence="1 11">Multi-pass membrane protein</topology>
    </subcellularLocation>
</comment>
<keyword evidence="4 11" id="KW-0813">Transport</keyword>
<comment type="similarity">
    <text evidence="2 11">Belongs to the SecG family.</text>
</comment>
<feature type="transmembrane region" description="Helical" evidence="11">
    <location>
        <begin position="51"/>
        <end position="73"/>
    </location>
</feature>
<dbReference type="InterPro" id="IPR004692">
    <property type="entry name" value="SecG"/>
</dbReference>
<name>A0ABW3I8L5_9PAST</name>
<dbReference type="EMBL" id="JBHTJN010000010">
    <property type="protein sequence ID" value="MFD0966283.1"/>
    <property type="molecule type" value="Genomic_DNA"/>
</dbReference>
<dbReference type="Proteomes" id="UP001596996">
    <property type="component" value="Unassembled WGS sequence"/>
</dbReference>
<evidence type="ECO:0000256" key="5">
    <source>
        <dbReference type="ARBA" id="ARBA00022475"/>
    </source>
</evidence>
<evidence type="ECO:0000256" key="2">
    <source>
        <dbReference type="ARBA" id="ARBA00008445"/>
    </source>
</evidence>
<evidence type="ECO:0000256" key="7">
    <source>
        <dbReference type="ARBA" id="ARBA00022927"/>
    </source>
</evidence>
<evidence type="ECO:0000256" key="11">
    <source>
        <dbReference type="RuleBase" id="RU365087"/>
    </source>
</evidence>
<sequence>MYQALLIIYLLVSIALIIFILLQQGKGANAGASFGGGASGTIFGSAGASNFLSKMTAILATIFFLISLTIGNINSHSNNTQKSAFDDLSHVAEKIEQQKESKVAPAVEQKNTDIPQ</sequence>
<proteinExistence type="inferred from homology"/>
<protein>
    <recommendedName>
        <fullName evidence="3 11">Protein-export membrane protein SecG</fullName>
    </recommendedName>
</protein>
<comment type="caution">
    <text evidence="11">Lacks conserved residue(s) required for the propagation of feature annotation.</text>
</comment>
<feature type="region of interest" description="Disordered" evidence="12">
    <location>
        <begin position="96"/>
        <end position="116"/>
    </location>
</feature>
<dbReference type="NCBIfam" id="TIGR00810">
    <property type="entry name" value="secG"/>
    <property type="match status" value="1"/>
</dbReference>
<evidence type="ECO:0000256" key="4">
    <source>
        <dbReference type="ARBA" id="ARBA00022448"/>
    </source>
</evidence>
<evidence type="ECO:0000256" key="10">
    <source>
        <dbReference type="ARBA" id="ARBA00023136"/>
    </source>
</evidence>
<keyword evidence="8 11" id="KW-1133">Transmembrane helix</keyword>
<evidence type="ECO:0000313" key="13">
    <source>
        <dbReference type="EMBL" id="MFD0966283.1"/>
    </source>
</evidence>
<keyword evidence="14" id="KW-1185">Reference proteome</keyword>
<evidence type="ECO:0000313" key="14">
    <source>
        <dbReference type="Proteomes" id="UP001596996"/>
    </source>
</evidence>
<evidence type="ECO:0000256" key="1">
    <source>
        <dbReference type="ARBA" id="ARBA00004651"/>
    </source>
</evidence>